<accession>A0ABW0V6H3</accession>
<reference evidence="2" key="1">
    <citation type="journal article" date="2019" name="Int. J. Syst. Evol. Microbiol.">
        <title>The Global Catalogue of Microorganisms (GCM) 10K type strain sequencing project: providing services to taxonomists for standard genome sequencing and annotation.</title>
        <authorList>
            <consortium name="The Broad Institute Genomics Platform"/>
            <consortium name="The Broad Institute Genome Sequencing Center for Infectious Disease"/>
            <person name="Wu L."/>
            <person name="Ma J."/>
        </authorList>
    </citation>
    <scope>NUCLEOTIDE SEQUENCE [LARGE SCALE GENOMIC DNA]</scope>
    <source>
        <strain evidence="2">CGMCC 4.7248</strain>
    </source>
</reference>
<dbReference type="RefSeq" id="WP_381031922.1">
    <property type="nucleotide sequence ID" value="NZ_JBHSNY010000034.1"/>
</dbReference>
<evidence type="ECO:0000313" key="1">
    <source>
        <dbReference type="EMBL" id="MFC5639706.1"/>
    </source>
</evidence>
<comment type="caution">
    <text evidence="1">The sequence shown here is derived from an EMBL/GenBank/DDBJ whole genome shotgun (WGS) entry which is preliminary data.</text>
</comment>
<gene>
    <name evidence="1" type="ORF">ACFPZJ_39610</name>
</gene>
<evidence type="ECO:0000313" key="2">
    <source>
        <dbReference type="Proteomes" id="UP001596154"/>
    </source>
</evidence>
<dbReference type="Proteomes" id="UP001596154">
    <property type="component" value="Unassembled WGS sequence"/>
</dbReference>
<proteinExistence type="predicted"/>
<name>A0ABW0V6H3_9ACTN</name>
<organism evidence="1 2">
    <name type="scientific">Streptomyces bullii</name>
    <dbReference type="NCBI Taxonomy" id="349910"/>
    <lineage>
        <taxon>Bacteria</taxon>
        <taxon>Bacillati</taxon>
        <taxon>Actinomycetota</taxon>
        <taxon>Actinomycetes</taxon>
        <taxon>Kitasatosporales</taxon>
        <taxon>Streptomycetaceae</taxon>
        <taxon>Streptomyces</taxon>
    </lineage>
</organism>
<sequence length="155" mass="17003">MAHPMTPLAQRHDAGQAWLADCSPRPDLVRAQWEREELAAIPSGGHWLVAETTVAHGLPALARIREDQRGPVLGDAIQDRAWWLMPLDAAEELADVRQVQVRPAGWSLACPPLGAYRESRFWLWHPDGSGHLTDPAVLAAAFGPGGYVRPTEARP</sequence>
<dbReference type="EMBL" id="JBHSNY010000034">
    <property type="protein sequence ID" value="MFC5639706.1"/>
    <property type="molecule type" value="Genomic_DNA"/>
</dbReference>
<keyword evidence="2" id="KW-1185">Reference proteome</keyword>
<protein>
    <submittedName>
        <fullName evidence="1">Uncharacterized protein</fullName>
    </submittedName>
</protein>